<sequence>MSKGDLALSLAGLDDLAAQLRSIKQRMDDTGQVDRKLGNGELGSSAAFDAMEDFMHGWKDGRKEIDVGLENVAKMAQEIVDRMTKLDTDLRNAVRKHEKEGKGGS</sequence>
<accession>A0AB39QSN8</accession>
<dbReference type="RefSeq" id="WP_369224510.1">
    <property type="nucleotide sequence ID" value="NZ_CP163441.1"/>
</dbReference>
<evidence type="ECO:0000313" key="1">
    <source>
        <dbReference type="EMBL" id="XDQ45661.1"/>
    </source>
</evidence>
<evidence type="ECO:0008006" key="2">
    <source>
        <dbReference type="Google" id="ProtNLM"/>
    </source>
</evidence>
<reference evidence="1" key="1">
    <citation type="submission" date="2024-07" db="EMBL/GenBank/DDBJ databases">
        <authorList>
            <person name="Yu S.T."/>
        </authorList>
    </citation>
    <scope>NUCLEOTIDE SEQUENCE</scope>
    <source>
        <strain evidence="1">R39</strain>
    </source>
</reference>
<organism evidence="1">
    <name type="scientific">Streptomyces sp. R39</name>
    <dbReference type="NCBI Taxonomy" id="3238631"/>
    <lineage>
        <taxon>Bacteria</taxon>
        <taxon>Bacillati</taxon>
        <taxon>Actinomycetota</taxon>
        <taxon>Actinomycetes</taxon>
        <taxon>Kitasatosporales</taxon>
        <taxon>Streptomycetaceae</taxon>
        <taxon>Streptomyces</taxon>
    </lineage>
</organism>
<proteinExistence type="predicted"/>
<dbReference type="AlphaFoldDB" id="A0AB39QSN8"/>
<dbReference type="EMBL" id="CP163441">
    <property type="protein sequence ID" value="XDQ45661.1"/>
    <property type="molecule type" value="Genomic_DNA"/>
</dbReference>
<gene>
    <name evidence="1" type="ORF">AB5J52_27305</name>
</gene>
<protein>
    <recommendedName>
        <fullName evidence="2">WXG100 family type VII secretion target</fullName>
    </recommendedName>
</protein>
<name>A0AB39QSN8_9ACTN</name>